<name>A0A4Z0Z1X2_9PEZI</name>
<dbReference type="STRING" id="37992.A0A4Z0Z1X2"/>
<dbReference type="GO" id="GO:0016705">
    <property type="term" value="F:oxidoreductase activity, acting on paired donors, with incorporation or reduction of molecular oxygen"/>
    <property type="evidence" value="ECO:0007669"/>
    <property type="project" value="InterPro"/>
</dbReference>
<comment type="subcellular location">
    <subcellularLocation>
        <location evidence="2">Membrane</location>
        <topology evidence="2">Single-pass membrane protein</topology>
    </subcellularLocation>
</comment>
<evidence type="ECO:0000313" key="10">
    <source>
        <dbReference type="Proteomes" id="UP000297716"/>
    </source>
</evidence>
<dbReference type="GO" id="GO:0020037">
    <property type="term" value="F:heme binding"/>
    <property type="evidence" value="ECO:0007669"/>
    <property type="project" value="InterPro"/>
</dbReference>
<evidence type="ECO:0000256" key="7">
    <source>
        <dbReference type="ARBA" id="ARBA00023033"/>
    </source>
</evidence>
<reference evidence="9 10" key="1">
    <citation type="submission" date="2019-03" db="EMBL/GenBank/DDBJ databases">
        <title>Draft genome sequence of Xylaria hypoxylon DSM 108379, a ubiquitous saprotrophic-parasitic fungi on hardwood.</title>
        <authorList>
            <person name="Buettner E."/>
            <person name="Leonhardt S."/>
            <person name="Gebauer A.M."/>
            <person name="Liers C."/>
            <person name="Hofrichter M."/>
            <person name="Kellner H."/>
        </authorList>
    </citation>
    <scope>NUCLEOTIDE SEQUENCE [LARGE SCALE GENOMIC DNA]</scope>
    <source>
        <strain evidence="9 10">DSM 108379</strain>
    </source>
</reference>
<dbReference type="InterPro" id="IPR036396">
    <property type="entry name" value="Cyt_P450_sf"/>
</dbReference>
<dbReference type="PANTHER" id="PTHR46206:SF6">
    <property type="entry name" value="CYTOCHROME P450 MONOOXYGENASE AN1598-RELATED"/>
    <property type="match status" value="1"/>
</dbReference>
<evidence type="ECO:0000256" key="2">
    <source>
        <dbReference type="ARBA" id="ARBA00004167"/>
    </source>
</evidence>
<proteinExistence type="inferred from homology"/>
<accession>A0A4Z0Z1X2</accession>
<keyword evidence="10" id="KW-1185">Reference proteome</keyword>
<dbReference type="CDD" id="cd11041">
    <property type="entry name" value="CYP503A1-like"/>
    <property type="match status" value="1"/>
</dbReference>
<dbReference type="AlphaFoldDB" id="A0A4Z0Z1X2"/>
<dbReference type="PRINTS" id="PR00465">
    <property type="entry name" value="EP450IV"/>
</dbReference>
<dbReference type="PANTHER" id="PTHR46206">
    <property type="entry name" value="CYTOCHROME P450"/>
    <property type="match status" value="1"/>
</dbReference>
<dbReference type="EMBL" id="SKBN01000089">
    <property type="protein sequence ID" value="TGJ83586.1"/>
    <property type="molecule type" value="Genomic_DNA"/>
</dbReference>
<evidence type="ECO:0000313" key="9">
    <source>
        <dbReference type="EMBL" id="TGJ83586.1"/>
    </source>
</evidence>
<protein>
    <recommendedName>
        <fullName evidence="11">Cytochrome P450</fullName>
    </recommendedName>
</protein>
<organism evidence="9 10">
    <name type="scientific">Xylaria hypoxylon</name>
    <dbReference type="NCBI Taxonomy" id="37992"/>
    <lineage>
        <taxon>Eukaryota</taxon>
        <taxon>Fungi</taxon>
        <taxon>Dikarya</taxon>
        <taxon>Ascomycota</taxon>
        <taxon>Pezizomycotina</taxon>
        <taxon>Sordariomycetes</taxon>
        <taxon>Xylariomycetidae</taxon>
        <taxon>Xylariales</taxon>
        <taxon>Xylariaceae</taxon>
        <taxon>Xylaria</taxon>
    </lineage>
</organism>
<evidence type="ECO:0008006" key="11">
    <source>
        <dbReference type="Google" id="ProtNLM"/>
    </source>
</evidence>
<dbReference type="Gene3D" id="1.10.630.10">
    <property type="entry name" value="Cytochrome P450"/>
    <property type="match status" value="1"/>
</dbReference>
<dbReference type="GO" id="GO:0004497">
    <property type="term" value="F:monooxygenase activity"/>
    <property type="evidence" value="ECO:0007669"/>
    <property type="project" value="UniProtKB-KW"/>
</dbReference>
<dbReference type="InterPro" id="IPR001128">
    <property type="entry name" value="Cyt_P450"/>
</dbReference>
<keyword evidence="4 8" id="KW-0479">Metal-binding</keyword>
<sequence length="503" mass="57549">MDSTNMSILWTLAAIVMTTLAGNIITKFLRRLNAFAVPIVGVDTGDLNTLKGRYVQEADVLLREGYERFKDSIFQVETPDGPRVFLPRKLANDLKPFNRHEASGMKALADRHIGHYTSIDHESDIMLGAIKIDLNRNLGNFVEDVQHEIAHCFKTQFPPCDEWTPIDLHEKLLRVVAQASARIFVGYPMCRNEEWLECSTKFALDVMTGGEKLKQWHPWLRPIAQYFVPEMTRIRGDHQRALELLLPELEKRSIGSDRTGLKSRNDMIEWMQQRAQKLGDKSFDSKELANLQMLTATAAIHTTRLAIIHALYDLAARPEYIEPLRREVLDVTKDNNGILRKQHLTHMRRLDSFMKESQRHNPPSVATFQRKAMIPIDLSNGFHIPAGTIVQCNTNMLDEAPAEWGDPNGFDGYRFYKLRSKPEDTNKYQFASTSYDSMQFGFGNDACPGRFFASNQIKIILAYILLHYDFKFEDGIVGRPKNLMFEVNVLADPTVKVLFKNAS</sequence>
<keyword evidence="5" id="KW-0560">Oxidoreductase</keyword>
<keyword evidence="8" id="KW-0349">Heme</keyword>
<evidence type="ECO:0000256" key="1">
    <source>
        <dbReference type="ARBA" id="ARBA00001971"/>
    </source>
</evidence>
<evidence type="ECO:0000256" key="6">
    <source>
        <dbReference type="ARBA" id="ARBA00023004"/>
    </source>
</evidence>
<dbReference type="SUPFAM" id="SSF48264">
    <property type="entry name" value="Cytochrome P450"/>
    <property type="match status" value="1"/>
</dbReference>
<comment type="similarity">
    <text evidence="3">Belongs to the cytochrome P450 family.</text>
</comment>
<dbReference type="OrthoDB" id="1844152at2759"/>
<dbReference type="Proteomes" id="UP000297716">
    <property type="component" value="Unassembled WGS sequence"/>
</dbReference>
<evidence type="ECO:0000256" key="3">
    <source>
        <dbReference type="ARBA" id="ARBA00010617"/>
    </source>
</evidence>
<comment type="cofactor">
    <cofactor evidence="1 8">
        <name>heme</name>
        <dbReference type="ChEBI" id="CHEBI:30413"/>
    </cofactor>
</comment>
<keyword evidence="7" id="KW-0503">Monooxygenase</keyword>
<evidence type="ECO:0000256" key="8">
    <source>
        <dbReference type="PIRSR" id="PIRSR602403-1"/>
    </source>
</evidence>
<comment type="caution">
    <text evidence="9">The sequence shown here is derived from an EMBL/GenBank/DDBJ whole genome shotgun (WGS) entry which is preliminary data.</text>
</comment>
<dbReference type="GO" id="GO:0016020">
    <property type="term" value="C:membrane"/>
    <property type="evidence" value="ECO:0007669"/>
    <property type="project" value="UniProtKB-SubCell"/>
</dbReference>
<dbReference type="GO" id="GO:0005506">
    <property type="term" value="F:iron ion binding"/>
    <property type="evidence" value="ECO:0007669"/>
    <property type="project" value="InterPro"/>
</dbReference>
<gene>
    <name evidence="9" type="ORF">E0Z10_g5159</name>
</gene>
<evidence type="ECO:0000256" key="5">
    <source>
        <dbReference type="ARBA" id="ARBA00023002"/>
    </source>
</evidence>
<dbReference type="InterPro" id="IPR002403">
    <property type="entry name" value="Cyt_P450_E_grp-IV"/>
</dbReference>
<keyword evidence="6 8" id="KW-0408">Iron</keyword>
<feature type="binding site" description="axial binding residue" evidence="8">
    <location>
        <position position="447"/>
    </location>
    <ligand>
        <name>heme</name>
        <dbReference type="ChEBI" id="CHEBI:30413"/>
    </ligand>
    <ligandPart>
        <name>Fe</name>
        <dbReference type="ChEBI" id="CHEBI:18248"/>
    </ligandPart>
</feature>
<evidence type="ECO:0000256" key="4">
    <source>
        <dbReference type="ARBA" id="ARBA00022723"/>
    </source>
</evidence>
<dbReference type="Pfam" id="PF00067">
    <property type="entry name" value="p450"/>
    <property type="match status" value="1"/>
</dbReference>